<feature type="non-terminal residue" evidence="1">
    <location>
        <position position="27"/>
    </location>
</feature>
<evidence type="ECO:0000313" key="2">
    <source>
        <dbReference type="Proteomes" id="UP000265520"/>
    </source>
</evidence>
<dbReference type="Proteomes" id="UP000265520">
    <property type="component" value="Unassembled WGS sequence"/>
</dbReference>
<proteinExistence type="predicted"/>
<comment type="caution">
    <text evidence="1">The sequence shown here is derived from an EMBL/GenBank/DDBJ whole genome shotgun (WGS) entry which is preliminary data.</text>
</comment>
<keyword evidence="2" id="KW-1185">Reference proteome</keyword>
<dbReference type="EMBL" id="LXQA010572208">
    <property type="protein sequence ID" value="MCI59929.1"/>
    <property type="molecule type" value="Genomic_DNA"/>
</dbReference>
<organism evidence="1 2">
    <name type="scientific">Trifolium medium</name>
    <dbReference type="NCBI Taxonomy" id="97028"/>
    <lineage>
        <taxon>Eukaryota</taxon>
        <taxon>Viridiplantae</taxon>
        <taxon>Streptophyta</taxon>
        <taxon>Embryophyta</taxon>
        <taxon>Tracheophyta</taxon>
        <taxon>Spermatophyta</taxon>
        <taxon>Magnoliopsida</taxon>
        <taxon>eudicotyledons</taxon>
        <taxon>Gunneridae</taxon>
        <taxon>Pentapetalae</taxon>
        <taxon>rosids</taxon>
        <taxon>fabids</taxon>
        <taxon>Fabales</taxon>
        <taxon>Fabaceae</taxon>
        <taxon>Papilionoideae</taxon>
        <taxon>50 kb inversion clade</taxon>
        <taxon>NPAAA clade</taxon>
        <taxon>Hologalegina</taxon>
        <taxon>IRL clade</taxon>
        <taxon>Trifolieae</taxon>
        <taxon>Trifolium</taxon>
    </lineage>
</organism>
<sequence>MGMKEEYSPKRGMETGVRNILDCGARS</sequence>
<accession>A0A392TFL0</accession>
<reference evidence="1 2" key="1">
    <citation type="journal article" date="2018" name="Front. Plant Sci.">
        <title>Red Clover (Trifolium pratense) and Zigzag Clover (T. medium) - A Picture of Genomic Similarities and Differences.</title>
        <authorList>
            <person name="Dluhosova J."/>
            <person name="Istvanek J."/>
            <person name="Nedelnik J."/>
            <person name="Repkova J."/>
        </authorList>
    </citation>
    <scope>NUCLEOTIDE SEQUENCE [LARGE SCALE GENOMIC DNA]</scope>
    <source>
        <strain evidence="2">cv. 10/8</strain>
        <tissue evidence="1">Leaf</tissue>
    </source>
</reference>
<evidence type="ECO:0000313" key="1">
    <source>
        <dbReference type="EMBL" id="MCI59929.1"/>
    </source>
</evidence>
<protein>
    <submittedName>
        <fullName evidence="1">Uncharacterized protein</fullName>
    </submittedName>
</protein>
<dbReference type="AlphaFoldDB" id="A0A392TFL0"/>
<name>A0A392TFL0_9FABA</name>